<comment type="caution">
    <text evidence="2">The sequence shown here is derived from an EMBL/GenBank/DDBJ whole genome shotgun (WGS) entry which is preliminary data.</text>
</comment>
<protein>
    <submittedName>
        <fullName evidence="2">AtpZ/AtpI family protein</fullName>
    </submittedName>
</protein>
<dbReference type="InterPro" id="IPR032820">
    <property type="entry name" value="ATPase_put"/>
</dbReference>
<evidence type="ECO:0000313" key="3">
    <source>
        <dbReference type="Proteomes" id="UP001589818"/>
    </source>
</evidence>
<dbReference type="EMBL" id="JBHLVF010000008">
    <property type="protein sequence ID" value="MFC0390466.1"/>
    <property type="molecule type" value="Genomic_DNA"/>
</dbReference>
<keyword evidence="1" id="KW-0812">Transmembrane</keyword>
<proteinExistence type="predicted"/>
<feature type="transmembrane region" description="Helical" evidence="1">
    <location>
        <begin position="45"/>
        <end position="65"/>
    </location>
</feature>
<dbReference type="Proteomes" id="UP001589818">
    <property type="component" value="Unassembled WGS sequence"/>
</dbReference>
<gene>
    <name evidence="2" type="ORF">ACFFJ8_03645</name>
</gene>
<accession>A0ABV6J3M7</accession>
<sequence>MTQKSNGDNPWRTLAMVGALGFDVAICTVLGLFLGKWLGGGSPGWIIFGVLFGLAAGIFTAILIVKKALEDTDG</sequence>
<keyword evidence="1" id="KW-0472">Membrane</keyword>
<organism evidence="2 3">
    <name type="scientific">Paenibacillus mendelii</name>
    <dbReference type="NCBI Taxonomy" id="206163"/>
    <lineage>
        <taxon>Bacteria</taxon>
        <taxon>Bacillati</taxon>
        <taxon>Bacillota</taxon>
        <taxon>Bacilli</taxon>
        <taxon>Bacillales</taxon>
        <taxon>Paenibacillaceae</taxon>
        <taxon>Paenibacillus</taxon>
    </lineage>
</organism>
<name>A0ABV6J3M7_9BACL</name>
<dbReference type="RefSeq" id="WP_204820090.1">
    <property type="nucleotide sequence ID" value="NZ_JANHOF010000010.1"/>
</dbReference>
<evidence type="ECO:0000256" key="1">
    <source>
        <dbReference type="SAM" id="Phobius"/>
    </source>
</evidence>
<feature type="transmembrane region" description="Helical" evidence="1">
    <location>
        <begin position="12"/>
        <end position="33"/>
    </location>
</feature>
<reference evidence="2 3" key="1">
    <citation type="submission" date="2024-09" db="EMBL/GenBank/DDBJ databases">
        <authorList>
            <person name="Sun Q."/>
            <person name="Mori K."/>
        </authorList>
    </citation>
    <scope>NUCLEOTIDE SEQUENCE [LARGE SCALE GENOMIC DNA]</scope>
    <source>
        <strain evidence="2 3">CCM 4839</strain>
    </source>
</reference>
<evidence type="ECO:0000313" key="2">
    <source>
        <dbReference type="EMBL" id="MFC0390466.1"/>
    </source>
</evidence>
<keyword evidence="1" id="KW-1133">Transmembrane helix</keyword>
<dbReference type="Pfam" id="PF09527">
    <property type="entry name" value="ATPase_gene1"/>
    <property type="match status" value="1"/>
</dbReference>
<keyword evidence="3" id="KW-1185">Reference proteome</keyword>